<reference evidence="2 3" key="1">
    <citation type="submission" date="2013-03" db="EMBL/GenBank/DDBJ databases">
        <authorList>
            <person name="Le V."/>
        </authorList>
    </citation>
    <scope>NUCLEOTIDE SEQUENCE [LARGE SCALE GENOMIC DNA]</scope>
    <source>
        <strain evidence="2 3">BiD32</strain>
    </source>
</reference>
<dbReference type="InterPro" id="IPR036868">
    <property type="entry name" value="TusA-like_sf"/>
</dbReference>
<keyword evidence="3" id="KW-1185">Reference proteome</keyword>
<dbReference type="Pfam" id="PF01206">
    <property type="entry name" value="TusA"/>
    <property type="match status" value="1"/>
</dbReference>
<accession>N1MR25</accession>
<sequence length="71" mass="7811">MAEPVIVHARGMKCPWPALRAARAMRDARAILIEADDPIAGRELEALARQHGWSFAALAPHRFALSRIAPD</sequence>
<organism evidence="2 3">
    <name type="scientific">Sphingobium indicum BiD32</name>
    <dbReference type="NCBI Taxonomy" id="1301087"/>
    <lineage>
        <taxon>Bacteria</taxon>
        <taxon>Pseudomonadati</taxon>
        <taxon>Pseudomonadota</taxon>
        <taxon>Alphaproteobacteria</taxon>
        <taxon>Sphingomonadales</taxon>
        <taxon>Sphingomonadaceae</taxon>
        <taxon>Sphingobium</taxon>
    </lineage>
</organism>
<evidence type="ECO:0000313" key="2">
    <source>
        <dbReference type="EMBL" id="CCW19174.1"/>
    </source>
</evidence>
<dbReference type="RefSeq" id="WP_006962026.1">
    <property type="nucleotide sequence ID" value="NZ_CAVK010000177.1"/>
</dbReference>
<gene>
    <name evidence="2" type="ORF">EBBID32_35400</name>
</gene>
<dbReference type="OrthoDB" id="9797551at2"/>
<reference evidence="3" key="2">
    <citation type="submission" date="2013-04" db="EMBL/GenBank/DDBJ databases">
        <title>Bisphenol A degrading Sphingobium sp. strain BiD32.</title>
        <authorList>
            <person name="Nielsen J.L."/>
            <person name="Zhou N.A."/>
            <person name="Kjeldal H."/>
        </authorList>
    </citation>
    <scope>NUCLEOTIDE SEQUENCE [LARGE SCALE GENOMIC DNA]</scope>
    <source>
        <strain evidence="3">BiD32</strain>
    </source>
</reference>
<evidence type="ECO:0000313" key="3">
    <source>
        <dbReference type="Proteomes" id="UP000013201"/>
    </source>
</evidence>
<feature type="domain" description="UPF0033" evidence="1">
    <location>
        <begin position="9"/>
        <end position="56"/>
    </location>
</feature>
<dbReference type="EMBL" id="CAVK010000177">
    <property type="protein sequence ID" value="CCW19174.1"/>
    <property type="molecule type" value="Genomic_DNA"/>
</dbReference>
<name>N1MR25_9SPHN</name>
<comment type="caution">
    <text evidence="2">The sequence shown here is derived from an EMBL/GenBank/DDBJ whole genome shotgun (WGS) entry which is preliminary data.</text>
</comment>
<dbReference type="InterPro" id="IPR001455">
    <property type="entry name" value="TusA-like"/>
</dbReference>
<dbReference type="SUPFAM" id="SSF64307">
    <property type="entry name" value="SirA-like"/>
    <property type="match status" value="1"/>
</dbReference>
<proteinExistence type="predicted"/>
<dbReference type="Proteomes" id="UP000013201">
    <property type="component" value="Unassembled WGS sequence"/>
</dbReference>
<dbReference type="AlphaFoldDB" id="N1MR25"/>
<dbReference type="Gene3D" id="3.30.110.40">
    <property type="entry name" value="TusA-like domain"/>
    <property type="match status" value="1"/>
</dbReference>
<evidence type="ECO:0000259" key="1">
    <source>
        <dbReference type="Pfam" id="PF01206"/>
    </source>
</evidence>
<protein>
    <recommendedName>
        <fullName evidence="1">UPF0033 domain-containing protein</fullName>
    </recommendedName>
</protein>